<proteinExistence type="predicted"/>
<dbReference type="OrthoDB" id="9797655at2"/>
<dbReference type="EMBL" id="JAEDAF010000006">
    <property type="protein sequence ID" value="MBH8580011.1"/>
    <property type="molecule type" value="Genomic_DNA"/>
</dbReference>
<reference evidence="4 6" key="2">
    <citation type="submission" date="2020-12" db="EMBL/GenBank/DDBJ databases">
        <title>Draft genome sequence of Halomonas pacifica strain CARE-V15.</title>
        <authorList>
            <person name="Vignesh N."/>
            <person name="Thabitha A."/>
            <person name="Saravanan R."/>
            <person name="Manigandan V."/>
        </authorList>
    </citation>
    <scope>NUCLEOTIDE SEQUENCE [LARGE SCALE GENOMIC DNA]</scope>
    <source>
        <strain evidence="4 6">CARE-V15</strain>
    </source>
</reference>
<evidence type="ECO:0000313" key="5">
    <source>
        <dbReference type="Proteomes" id="UP000321275"/>
    </source>
</evidence>
<gene>
    <name evidence="3" type="ORF">HPA02_28360</name>
    <name evidence="4" type="ORF">I7V36_07865</name>
</gene>
<keyword evidence="5" id="KW-1185">Reference proteome</keyword>
<organism evidence="3 5">
    <name type="scientific">Bisbaumannia pacifica</name>
    <dbReference type="NCBI Taxonomy" id="77098"/>
    <lineage>
        <taxon>Bacteria</taxon>
        <taxon>Pseudomonadati</taxon>
        <taxon>Pseudomonadota</taxon>
        <taxon>Gammaproteobacteria</taxon>
        <taxon>Oceanospirillales</taxon>
        <taxon>Halomonadaceae</taxon>
        <taxon>Bisbaumannia</taxon>
    </lineage>
</organism>
<evidence type="ECO:0000259" key="1">
    <source>
        <dbReference type="Pfam" id="PF01927"/>
    </source>
</evidence>
<reference evidence="3 5" key="1">
    <citation type="submission" date="2019-07" db="EMBL/GenBank/DDBJ databases">
        <title>Whole genome shotgun sequence of Halomonas pacifica NBRC 102220.</title>
        <authorList>
            <person name="Hosoyama A."/>
            <person name="Uohara A."/>
            <person name="Ohji S."/>
            <person name="Ichikawa N."/>
        </authorList>
    </citation>
    <scope>NUCLEOTIDE SEQUENCE [LARGE SCALE GENOMIC DNA]</scope>
    <source>
        <strain evidence="3 5">NBRC 102220</strain>
    </source>
</reference>
<dbReference type="AlphaFoldDB" id="A0A510XB24"/>
<evidence type="ECO:0000313" key="6">
    <source>
        <dbReference type="Proteomes" id="UP000651738"/>
    </source>
</evidence>
<dbReference type="EMBL" id="BJUK01000040">
    <property type="protein sequence ID" value="GEK48553.1"/>
    <property type="molecule type" value="Genomic_DNA"/>
</dbReference>
<name>A0A510XB24_9GAMM</name>
<feature type="domain" description="Ubiquitin Mut7-C" evidence="2">
    <location>
        <begin position="1"/>
        <end position="82"/>
    </location>
</feature>
<dbReference type="Pfam" id="PF01927">
    <property type="entry name" value="Mut7-C"/>
    <property type="match status" value="1"/>
</dbReference>
<dbReference type="PANTHER" id="PTHR39081">
    <property type="entry name" value="MUT7-C DOMAIN-CONTAINING PROTEIN"/>
    <property type="match status" value="1"/>
</dbReference>
<evidence type="ECO:0000313" key="4">
    <source>
        <dbReference type="EMBL" id="MBH8580011.1"/>
    </source>
</evidence>
<dbReference type="Proteomes" id="UP000651738">
    <property type="component" value="Unassembled WGS sequence"/>
</dbReference>
<dbReference type="RefSeq" id="WP_146803886.1">
    <property type="nucleotide sequence ID" value="NZ_BJUK01000040.1"/>
</dbReference>
<sequence length="258" mass="30014">MPWVDIHLHAELNDFVAPRRRHRTFPCPLTRRTSVKDLIEAQGVPHPEINVIVIDGVSVGFDYRLDPAKGAPRRLDVYPWSQTPALVRVRHLRPRPTVPPRWILDVHLGRLAGYLRLLGFDCHYRNDGQDAELAARSAAESRVLLTRDRRLLMRRCISLGYYVRATAPRHQLEELCAAFDLVEAFAPFTRCSHCNERLMPVPKAEILHRLPPRTRRYVHHFLRCRGCDRLYWHGSHLPRMQALVASLERGHRDALSYR</sequence>
<dbReference type="Pfam" id="PF14451">
    <property type="entry name" value="Ub-Mut7C"/>
    <property type="match status" value="1"/>
</dbReference>
<dbReference type="InterPro" id="IPR002782">
    <property type="entry name" value="Mut7-C_RNAse_dom"/>
</dbReference>
<feature type="domain" description="Mut7-C RNAse" evidence="1">
    <location>
        <begin position="100"/>
        <end position="243"/>
    </location>
</feature>
<evidence type="ECO:0000259" key="2">
    <source>
        <dbReference type="Pfam" id="PF14451"/>
    </source>
</evidence>
<accession>A0A510XB24</accession>
<dbReference type="Proteomes" id="UP000321275">
    <property type="component" value="Unassembled WGS sequence"/>
</dbReference>
<evidence type="ECO:0008006" key="7">
    <source>
        <dbReference type="Google" id="ProtNLM"/>
    </source>
</evidence>
<protein>
    <recommendedName>
        <fullName evidence="7">Twitching motility protein PilT</fullName>
    </recommendedName>
</protein>
<comment type="caution">
    <text evidence="3">The sequence shown here is derived from an EMBL/GenBank/DDBJ whole genome shotgun (WGS) entry which is preliminary data.</text>
</comment>
<dbReference type="PANTHER" id="PTHR39081:SF1">
    <property type="entry name" value="MUT7-C RNASE DOMAIN-CONTAINING PROTEIN"/>
    <property type="match status" value="1"/>
</dbReference>
<evidence type="ECO:0000313" key="3">
    <source>
        <dbReference type="EMBL" id="GEK48553.1"/>
    </source>
</evidence>
<dbReference type="InterPro" id="IPR027798">
    <property type="entry name" value="Ub_Mut7C"/>
</dbReference>